<dbReference type="Proteomes" id="UP000678393">
    <property type="component" value="Unassembled WGS sequence"/>
</dbReference>
<protein>
    <submittedName>
        <fullName evidence="2">Uncharacterized protein</fullName>
    </submittedName>
</protein>
<organism evidence="2 3">
    <name type="scientific">Candidula unifasciata</name>
    <dbReference type="NCBI Taxonomy" id="100452"/>
    <lineage>
        <taxon>Eukaryota</taxon>
        <taxon>Metazoa</taxon>
        <taxon>Spiralia</taxon>
        <taxon>Lophotrochozoa</taxon>
        <taxon>Mollusca</taxon>
        <taxon>Gastropoda</taxon>
        <taxon>Heterobranchia</taxon>
        <taxon>Euthyneura</taxon>
        <taxon>Panpulmonata</taxon>
        <taxon>Eupulmonata</taxon>
        <taxon>Stylommatophora</taxon>
        <taxon>Helicina</taxon>
        <taxon>Helicoidea</taxon>
        <taxon>Geomitridae</taxon>
        <taxon>Candidula</taxon>
    </lineage>
</organism>
<sequence length="65" mass="7065">FKVHYCDPPSLSTVGDILQVVNASMPSNVTDLPNSTCAKDVSLLYLLLLLGTFSLGVTLYTFRNT</sequence>
<keyword evidence="1" id="KW-0472">Membrane</keyword>
<comment type="caution">
    <text evidence="2">The sequence shown here is derived from an EMBL/GenBank/DDBJ whole genome shotgun (WGS) entry which is preliminary data.</text>
</comment>
<feature type="transmembrane region" description="Helical" evidence="1">
    <location>
        <begin position="43"/>
        <end position="62"/>
    </location>
</feature>
<reference evidence="2" key="1">
    <citation type="submission" date="2021-04" db="EMBL/GenBank/DDBJ databases">
        <authorList>
            <consortium name="Molecular Ecology Group"/>
        </authorList>
    </citation>
    <scope>NUCLEOTIDE SEQUENCE</scope>
</reference>
<dbReference type="AlphaFoldDB" id="A0A8S3Z0A5"/>
<evidence type="ECO:0000313" key="2">
    <source>
        <dbReference type="EMBL" id="CAG5120841.1"/>
    </source>
</evidence>
<evidence type="ECO:0000256" key="1">
    <source>
        <dbReference type="SAM" id="Phobius"/>
    </source>
</evidence>
<evidence type="ECO:0000313" key="3">
    <source>
        <dbReference type="Proteomes" id="UP000678393"/>
    </source>
</evidence>
<gene>
    <name evidence="2" type="ORF">CUNI_LOCUS6399</name>
</gene>
<keyword evidence="1" id="KW-1133">Transmembrane helix</keyword>
<feature type="non-terminal residue" evidence="2">
    <location>
        <position position="1"/>
    </location>
</feature>
<accession>A0A8S3Z0A5</accession>
<name>A0A8S3Z0A5_9EUPU</name>
<keyword evidence="1" id="KW-0812">Transmembrane</keyword>
<dbReference type="EMBL" id="CAJHNH020000974">
    <property type="protein sequence ID" value="CAG5120841.1"/>
    <property type="molecule type" value="Genomic_DNA"/>
</dbReference>
<keyword evidence="3" id="KW-1185">Reference proteome</keyword>
<proteinExistence type="predicted"/>